<dbReference type="Proteomes" id="UP000462066">
    <property type="component" value="Unassembled WGS sequence"/>
</dbReference>
<dbReference type="PROSITE" id="PS51257">
    <property type="entry name" value="PROKAR_LIPOPROTEIN"/>
    <property type="match status" value="1"/>
</dbReference>
<dbReference type="EMBL" id="MWIP01000011">
    <property type="protein sequence ID" value="KAF1685672.1"/>
    <property type="molecule type" value="Genomic_DNA"/>
</dbReference>
<dbReference type="Pfam" id="PF05275">
    <property type="entry name" value="CopB"/>
    <property type="match status" value="1"/>
</dbReference>
<dbReference type="InterPro" id="IPR036709">
    <property type="entry name" value="Autotransporte_beta_dom_sf"/>
</dbReference>
<dbReference type="GO" id="GO:0009279">
    <property type="term" value="C:cell outer membrane"/>
    <property type="evidence" value="ECO:0007669"/>
    <property type="project" value="InterPro"/>
</dbReference>
<dbReference type="GO" id="GO:0005507">
    <property type="term" value="F:copper ion binding"/>
    <property type="evidence" value="ECO:0007669"/>
    <property type="project" value="InterPro"/>
</dbReference>
<evidence type="ECO:0000256" key="1">
    <source>
        <dbReference type="SAM" id="MobiDB-lite"/>
    </source>
</evidence>
<dbReference type="InterPro" id="IPR007939">
    <property type="entry name" value="Cu-R_B_prcur"/>
</dbReference>
<dbReference type="RefSeq" id="WP_162311497.1">
    <property type="nucleotide sequence ID" value="NZ_JACHGU010000007.1"/>
</dbReference>
<comment type="caution">
    <text evidence="3">The sequence shown here is derived from an EMBL/GenBank/DDBJ whole genome shotgun (WGS) entry which is preliminary data.</text>
</comment>
<feature type="compositionally biased region" description="Basic and acidic residues" evidence="1">
    <location>
        <begin position="45"/>
        <end position="63"/>
    </location>
</feature>
<evidence type="ECO:0000313" key="4">
    <source>
        <dbReference type="Proteomes" id="UP000462066"/>
    </source>
</evidence>
<sequence length="372" mass="39403">MSALAPRPARVALAGAVLLACTPAWSHAQAGDAGRPVPAPQDPATRPDPHAHSLHDVAADPHAGHRHGAAHDSSGNRRDEPVPGVSAATDPATRAGLHAGHRQPAQDDARATHAHHPAVQGPSARTAAVAVPAMTPHAPVPPPTEADRAAAFPPLHHAHAPHGEGIHSLVRFDRFEAWDATSGRGQAWEGSAWIGGDVRRLWLRSEGEREHGRTDSAHLEALYGHAIGPWWDLVAGARHDFAPGPSRTRAAIGVQGLAPYKFEMSAMAYLGDGGRAGFSVEAGYELLLTHRLILQPTLEAELNAGSDPRRGIGSGLSSVEAGLRLRYEITRRFAPYIGLAHERGFGGTADHRRDEGGPAGRTRWVAGVRGWF</sequence>
<reference evidence="3 4" key="1">
    <citation type="submission" date="2017-10" db="EMBL/GenBank/DDBJ databases">
        <title>Whole genome sequencing of Pseudoxanthomonas broegbernensis DSM 12573(T).</title>
        <authorList>
            <person name="Kumar S."/>
            <person name="Bansal K."/>
            <person name="Kaur A."/>
            <person name="Patil P."/>
            <person name="Sharma S."/>
            <person name="Patil P.B."/>
        </authorList>
    </citation>
    <scope>NUCLEOTIDE SEQUENCE [LARGE SCALE GENOMIC DNA]</scope>
    <source>
        <strain evidence="3 4">DSM 12573</strain>
    </source>
</reference>
<organism evidence="3 4">
    <name type="scientific">Pseudoxanthomonas broegbernensis</name>
    <dbReference type="NCBI Taxonomy" id="83619"/>
    <lineage>
        <taxon>Bacteria</taxon>
        <taxon>Pseudomonadati</taxon>
        <taxon>Pseudomonadota</taxon>
        <taxon>Gammaproteobacteria</taxon>
        <taxon>Lysobacterales</taxon>
        <taxon>Lysobacteraceae</taxon>
        <taxon>Pseudoxanthomonas</taxon>
    </lineage>
</organism>
<keyword evidence="4" id="KW-1185">Reference proteome</keyword>
<evidence type="ECO:0000256" key="2">
    <source>
        <dbReference type="SAM" id="SignalP"/>
    </source>
</evidence>
<gene>
    <name evidence="3" type="ORF">B1992_10735</name>
</gene>
<feature type="region of interest" description="Disordered" evidence="1">
    <location>
        <begin position="28"/>
        <end position="125"/>
    </location>
</feature>
<accession>A0A7V8K6S5</accession>
<name>A0A7V8K6S5_9GAMM</name>
<feature type="signal peptide" evidence="2">
    <location>
        <begin position="1"/>
        <end position="28"/>
    </location>
</feature>
<dbReference type="SUPFAM" id="SSF103515">
    <property type="entry name" value="Autotransporter"/>
    <property type="match status" value="1"/>
</dbReference>
<evidence type="ECO:0000313" key="3">
    <source>
        <dbReference type="EMBL" id="KAF1685672.1"/>
    </source>
</evidence>
<dbReference type="GO" id="GO:0006878">
    <property type="term" value="P:intracellular copper ion homeostasis"/>
    <property type="evidence" value="ECO:0007669"/>
    <property type="project" value="InterPro"/>
</dbReference>
<keyword evidence="2" id="KW-0732">Signal</keyword>
<protein>
    <submittedName>
        <fullName evidence="3">Copper resistance protein CopB</fullName>
    </submittedName>
</protein>
<proteinExistence type="predicted"/>
<feature type="chain" id="PRO_5030902238" evidence="2">
    <location>
        <begin position="29"/>
        <end position="372"/>
    </location>
</feature>
<dbReference type="AlphaFoldDB" id="A0A7V8K6S5"/>